<dbReference type="AlphaFoldDB" id="A0A7I8J6M3"/>
<protein>
    <submittedName>
        <fullName evidence="1">Uncharacterized protein</fullName>
    </submittedName>
</protein>
<dbReference type="GO" id="GO:0005856">
    <property type="term" value="C:cytoskeleton"/>
    <property type="evidence" value="ECO:0007669"/>
    <property type="project" value="TreeGrafter"/>
</dbReference>
<dbReference type="PANTHER" id="PTHR47357:SF1">
    <property type="entry name" value="SPINDLE POLE BODY COMPONENT 110"/>
    <property type="match status" value="1"/>
</dbReference>
<sequence length="75" mass="9135">MKRWIKALVHSEEGLKRVAELERRESESKVELFSRNEEKREAIRQLCRLIEYHRENCDHACKLLSASLNRRRRRS</sequence>
<dbReference type="GO" id="GO:0005200">
    <property type="term" value="F:structural constituent of cytoskeleton"/>
    <property type="evidence" value="ECO:0007669"/>
    <property type="project" value="TreeGrafter"/>
</dbReference>
<name>A0A7I8J6M3_SPIIN</name>
<dbReference type="EMBL" id="LR743596">
    <property type="protein sequence ID" value="CAA2626580.1"/>
    <property type="molecule type" value="Genomic_DNA"/>
</dbReference>
<dbReference type="PANTHER" id="PTHR47357">
    <property type="entry name" value="COP1-INTERACTIVE PROTEIN 1"/>
    <property type="match status" value="1"/>
</dbReference>
<evidence type="ECO:0000313" key="1">
    <source>
        <dbReference type="EMBL" id="CAA2626580.1"/>
    </source>
</evidence>
<reference evidence="1 2" key="1">
    <citation type="submission" date="2019-12" db="EMBL/GenBank/DDBJ databases">
        <authorList>
            <person name="Scholz U."/>
            <person name="Mascher M."/>
            <person name="Fiebig A."/>
        </authorList>
    </citation>
    <scope>NUCLEOTIDE SEQUENCE</scope>
</reference>
<proteinExistence type="predicted"/>
<keyword evidence="2" id="KW-1185">Reference proteome</keyword>
<gene>
    <name evidence="1" type="ORF">SI7747_09012275</name>
</gene>
<organism evidence="1">
    <name type="scientific">Spirodela intermedia</name>
    <name type="common">Intermediate duckweed</name>
    <dbReference type="NCBI Taxonomy" id="51605"/>
    <lineage>
        <taxon>Eukaryota</taxon>
        <taxon>Viridiplantae</taxon>
        <taxon>Streptophyta</taxon>
        <taxon>Embryophyta</taxon>
        <taxon>Tracheophyta</taxon>
        <taxon>Spermatophyta</taxon>
        <taxon>Magnoliopsida</taxon>
        <taxon>Liliopsida</taxon>
        <taxon>Araceae</taxon>
        <taxon>Lemnoideae</taxon>
        <taxon>Spirodela</taxon>
    </lineage>
</organism>
<dbReference type="EMBL" id="CACRZD030000009">
    <property type="protein sequence ID" value="CAA6665886.1"/>
    <property type="molecule type" value="Genomic_DNA"/>
</dbReference>
<evidence type="ECO:0000313" key="2">
    <source>
        <dbReference type="Proteomes" id="UP001189122"/>
    </source>
</evidence>
<dbReference type="Proteomes" id="UP001189122">
    <property type="component" value="Unassembled WGS sequence"/>
</dbReference>
<accession>A0A7I8J6M3</accession>